<reference evidence="2 3" key="1">
    <citation type="submission" date="2019-10" db="EMBL/GenBank/DDBJ databases">
        <title>Nocardia macrotermitis sp. nov. and Nocardia aurantia sp. nov., isolated from the gut of fungus growing-termite Macrotermes natalensis.</title>
        <authorList>
            <person name="Benndorf R."/>
            <person name="Schwitalla J."/>
            <person name="Martin K."/>
            <person name="De Beer W."/>
            <person name="Kaster A.-K."/>
            <person name="Vollmers J."/>
            <person name="Poulsen M."/>
            <person name="Beemelmanns C."/>
        </authorList>
    </citation>
    <scope>NUCLEOTIDE SEQUENCE [LARGE SCALE GENOMIC DNA]</scope>
    <source>
        <strain evidence="2 3">RB56</strain>
    </source>
</reference>
<organism evidence="2 3">
    <name type="scientific">Nocardia aurantia</name>
    <dbReference type="NCBI Taxonomy" id="2585199"/>
    <lineage>
        <taxon>Bacteria</taxon>
        <taxon>Bacillati</taxon>
        <taxon>Actinomycetota</taxon>
        <taxon>Actinomycetes</taxon>
        <taxon>Mycobacteriales</taxon>
        <taxon>Nocardiaceae</taxon>
        <taxon>Nocardia</taxon>
    </lineage>
</organism>
<feature type="domain" description="Transposase DDE" evidence="1">
    <location>
        <begin position="8"/>
        <end position="154"/>
    </location>
</feature>
<proteinExistence type="predicted"/>
<dbReference type="EMBL" id="WEGI01000016">
    <property type="protein sequence ID" value="MQY30932.1"/>
    <property type="molecule type" value="Genomic_DNA"/>
</dbReference>
<protein>
    <submittedName>
        <fullName evidence="2">IS1380 family transposase IS1676</fullName>
    </submittedName>
</protein>
<dbReference type="InterPro" id="IPR025668">
    <property type="entry name" value="Tnp_DDE_dom"/>
</dbReference>
<comment type="caution">
    <text evidence="2">The sequence shown here is derived from an EMBL/GenBank/DDBJ whole genome shotgun (WGS) entry which is preliminary data.</text>
</comment>
<dbReference type="Pfam" id="PF13701">
    <property type="entry name" value="DDE_Tnp_1_4"/>
    <property type="match status" value="1"/>
</dbReference>
<evidence type="ECO:0000313" key="2">
    <source>
        <dbReference type="EMBL" id="MQY30932.1"/>
    </source>
</evidence>
<accession>A0A7K0E092</accession>
<evidence type="ECO:0000259" key="1">
    <source>
        <dbReference type="Pfam" id="PF13701"/>
    </source>
</evidence>
<dbReference type="Proteomes" id="UP000431401">
    <property type="component" value="Unassembled WGS sequence"/>
</dbReference>
<evidence type="ECO:0000313" key="3">
    <source>
        <dbReference type="Proteomes" id="UP000431401"/>
    </source>
</evidence>
<name>A0A7K0E092_9NOCA</name>
<sequence length="160" mass="16565">MRKSSRWYPSLKVDGNGTGVVAQAGAVALARVAAKTGLDQALSQALAPWRTPLAVHDPGKIVLDLAMAVALGGDCAADIALLRNEPGVFGSVASGPTVSRLVTTLAADAAKVLSALRSARARARAAAWRRAGEWSPDHAIDATDPLVIDLPSTQRGPPWN</sequence>
<keyword evidence="3" id="KW-1185">Reference proteome</keyword>
<dbReference type="AlphaFoldDB" id="A0A7K0E092"/>
<gene>
    <name evidence="2" type="ORF">NRB56_65370</name>
</gene>